<dbReference type="Pfam" id="PF00665">
    <property type="entry name" value="rve"/>
    <property type="match status" value="1"/>
</dbReference>
<protein>
    <recommendedName>
        <fullName evidence="1">Integrase catalytic domain-containing protein</fullName>
    </recommendedName>
</protein>
<name>A0A4Y9LNH3_9BRAD</name>
<dbReference type="InterPro" id="IPR012337">
    <property type="entry name" value="RNaseH-like_sf"/>
</dbReference>
<gene>
    <name evidence="2" type="ORF">E4K65_27865</name>
</gene>
<dbReference type="InterPro" id="IPR036397">
    <property type="entry name" value="RNaseH_sf"/>
</dbReference>
<dbReference type="GO" id="GO:0003676">
    <property type="term" value="F:nucleic acid binding"/>
    <property type="evidence" value="ECO:0007669"/>
    <property type="project" value="InterPro"/>
</dbReference>
<dbReference type="SUPFAM" id="SSF53098">
    <property type="entry name" value="Ribonuclease H-like"/>
    <property type="match status" value="1"/>
</dbReference>
<keyword evidence="3" id="KW-1185">Reference proteome</keyword>
<feature type="domain" description="Integrase catalytic" evidence="1">
    <location>
        <begin position="2"/>
        <end position="106"/>
    </location>
</feature>
<reference evidence="2 3" key="1">
    <citation type="submission" date="2019-03" db="EMBL/GenBank/DDBJ databases">
        <title>Bradyrhizobium diversity isolated from nodules of Chamaecrista fasciculata.</title>
        <authorList>
            <person name="Klepa M.S."/>
            <person name="Urquiaga M.O."/>
            <person name="Hungria M."/>
            <person name="Delamuta J.R."/>
        </authorList>
    </citation>
    <scope>NUCLEOTIDE SEQUENCE [LARGE SCALE GENOMIC DNA]</scope>
    <source>
        <strain evidence="2 3">CNPSo 3448</strain>
    </source>
</reference>
<dbReference type="Gene3D" id="3.30.420.10">
    <property type="entry name" value="Ribonuclease H-like superfamily/Ribonuclease H"/>
    <property type="match status" value="1"/>
</dbReference>
<dbReference type="GO" id="GO:0015074">
    <property type="term" value="P:DNA integration"/>
    <property type="evidence" value="ECO:0007669"/>
    <property type="project" value="InterPro"/>
</dbReference>
<dbReference type="AlphaFoldDB" id="A0A4Y9LNH3"/>
<evidence type="ECO:0000313" key="2">
    <source>
        <dbReference type="EMBL" id="TFV44499.1"/>
    </source>
</evidence>
<evidence type="ECO:0000313" key="3">
    <source>
        <dbReference type="Proteomes" id="UP000297966"/>
    </source>
</evidence>
<dbReference type="RefSeq" id="WP_135176840.1">
    <property type="nucleotide sequence ID" value="NZ_SPQT01000018.1"/>
</dbReference>
<dbReference type="PROSITE" id="PS50994">
    <property type="entry name" value="INTEGRASE"/>
    <property type="match status" value="1"/>
</dbReference>
<comment type="caution">
    <text evidence="2">The sequence shown here is derived from an EMBL/GenBank/DDBJ whole genome shotgun (WGS) entry which is preliminary data.</text>
</comment>
<evidence type="ECO:0000259" key="1">
    <source>
        <dbReference type="PROSITE" id="PS50994"/>
    </source>
</evidence>
<dbReference type="OrthoDB" id="8256256at2"/>
<dbReference type="EMBL" id="SPQT01000018">
    <property type="protein sequence ID" value="TFV44499.1"/>
    <property type="molecule type" value="Genomic_DNA"/>
</dbReference>
<dbReference type="Proteomes" id="UP000297966">
    <property type="component" value="Unassembled WGS sequence"/>
</dbReference>
<dbReference type="InterPro" id="IPR001584">
    <property type="entry name" value="Integrase_cat-core"/>
</dbReference>
<organism evidence="2 3">
    <name type="scientific">Bradyrhizobium niftali</name>
    <dbReference type="NCBI Taxonomy" id="2560055"/>
    <lineage>
        <taxon>Bacteria</taxon>
        <taxon>Pseudomonadati</taxon>
        <taxon>Pseudomonadota</taxon>
        <taxon>Alphaproteobacteria</taxon>
        <taxon>Hyphomicrobiales</taxon>
        <taxon>Nitrobacteraceae</taxon>
        <taxon>Bradyrhizobium</taxon>
    </lineage>
</organism>
<proteinExistence type="predicted"/>
<sequence length="106" mass="11656">MTLSKPVNGERRGRIWQIEITTLDVHGEPFLAIAVDRYSRLAVASAAFEAPGDIQAMLEKACADSGCPDEVWIDHGFKFSSAAIEEWGTQHSVAIVWTSLSREHGD</sequence>
<accession>A0A4Y9LNH3</accession>